<comment type="caution">
    <text evidence="4">The sequence shown here is derived from an EMBL/GenBank/DDBJ whole genome shotgun (WGS) entry which is preliminary data.</text>
</comment>
<protein>
    <submittedName>
        <fullName evidence="4">GNAT superfamily N-acetyltransferase</fullName>
    </submittedName>
</protein>
<dbReference type="RefSeq" id="WP_342592825.1">
    <property type="nucleotide sequence ID" value="NZ_BAAAJY010000001.1"/>
</dbReference>
<evidence type="ECO:0000256" key="2">
    <source>
        <dbReference type="ARBA" id="ARBA00023315"/>
    </source>
</evidence>
<dbReference type="EMBL" id="JAGIOF010000001">
    <property type="protein sequence ID" value="MBP2387960.1"/>
    <property type="molecule type" value="Genomic_DNA"/>
</dbReference>
<gene>
    <name evidence="4" type="ORF">JOF47_003471</name>
</gene>
<dbReference type="Pfam" id="PF13508">
    <property type="entry name" value="Acetyltransf_7"/>
    <property type="match status" value="1"/>
</dbReference>
<dbReference type="InterPro" id="IPR050832">
    <property type="entry name" value="Bact_Acetyltransf"/>
</dbReference>
<evidence type="ECO:0000313" key="5">
    <source>
        <dbReference type="Proteomes" id="UP001296993"/>
    </source>
</evidence>
<evidence type="ECO:0000259" key="3">
    <source>
        <dbReference type="PROSITE" id="PS51186"/>
    </source>
</evidence>
<proteinExistence type="predicted"/>
<feature type="domain" description="N-acetyltransferase" evidence="3">
    <location>
        <begin position="1"/>
        <end position="187"/>
    </location>
</feature>
<dbReference type="PROSITE" id="PS51186">
    <property type="entry name" value="GNAT"/>
    <property type="match status" value="1"/>
</dbReference>
<dbReference type="Proteomes" id="UP001296993">
    <property type="component" value="Unassembled WGS sequence"/>
</dbReference>
<sequence>MRHWHATFLDAPWGFAFIAETTGPDGPVPSGFLFGSSDQLRHVDDVLRSHRTRLGIQGVLGLAVRPRLCLGFLRTRARPYLRRLLKRPVPETVPAAGPMPVAKPRIAVITALVVDPASRGHGIGGQLVEHFLAQASDAGAPLAELVTKAGPDGAGRFYERLGWAPVHEHTTRDGGIARTYRFRLSLGTPG</sequence>
<dbReference type="PANTHER" id="PTHR43877">
    <property type="entry name" value="AMINOALKYLPHOSPHONATE N-ACETYLTRANSFERASE-RELATED-RELATED"/>
    <property type="match status" value="1"/>
</dbReference>
<keyword evidence="1" id="KW-0808">Transferase</keyword>
<keyword evidence="2" id="KW-0012">Acyltransferase</keyword>
<dbReference type="InterPro" id="IPR016181">
    <property type="entry name" value="Acyl_CoA_acyltransferase"/>
</dbReference>
<dbReference type="CDD" id="cd04301">
    <property type="entry name" value="NAT_SF"/>
    <property type="match status" value="1"/>
</dbReference>
<keyword evidence="5" id="KW-1185">Reference proteome</keyword>
<reference evidence="4 5" key="1">
    <citation type="submission" date="2021-03" db="EMBL/GenBank/DDBJ databases">
        <title>Sequencing the genomes of 1000 actinobacteria strains.</title>
        <authorList>
            <person name="Klenk H.-P."/>
        </authorList>
    </citation>
    <scope>NUCLEOTIDE SEQUENCE [LARGE SCALE GENOMIC DNA]</scope>
    <source>
        <strain evidence="4 5">DSM 15797</strain>
    </source>
</reference>
<evidence type="ECO:0000256" key="1">
    <source>
        <dbReference type="ARBA" id="ARBA00022679"/>
    </source>
</evidence>
<dbReference type="SUPFAM" id="SSF55729">
    <property type="entry name" value="Acyl-CoA N-acyltransferases (Nat)"/>
    <property type="match status" value="1"/>
</dbReference>
<name>A0ABS4XHL6_9MICC</name>
<dbReference type="InterPro" id="IPR000182">
    <property type="entry name" value="GNAT_dom"/>
</dbReference>
<accession>A0ABS4XHL6</accession>
<dbReference type="Gene3D" id="3.40.630.30">
    <property type="match status" value="1"/>
</dbReference>
<evidence type="ECO:0000313" key="4">
    <source>
        <dbReference type="EMBL" id="MBP2387960.1"/>
    </source>
</evidence>
<organism evidence="4 5">
    <name type="scientific">Paeniglutamicibacter kerguelensis</name>
    <dbReference type="NCBI Taxonomy" id="254788"/>
    <lineage>
        <taxon>Bacteria</taxon>
        <taxon>Bacillati</taxon>
        <taxon>Actinomycetota</taxon>
        <taxon>Actinomycetes</taxon>
        <taxon>Micrococcales</taxon>
        <taxon>Micrococcaceae</taxon>
        <taxon>Paeniglutamicibacter</taxon>
    </lineage>
</organism>